<evidence type="ECO:0000256" key="1">
    <source>
        <dbReference type="ARBA" id="ARBA00023235"/>
    </source>
</evidence>
<keyword evidence="2" id="KW-0732">Signal</keyword>
<keyword evidence="1" id="KW-0413">Isomerase</keyword>
<dbReference type="EMBL" id="CP036318">
    <property type="protein sequence ID" value="QDV56188.1"/>
    <property type="molecule type" value="Genomic_DNA"/>
</dbReference>
<sequence precursor="true">MSASFSFSRRDLLRTAAPVATAAMFAPSAFAWQSKSKILNTLKIGMVKIDGASLEERFRVVKEVGFDGIEMNSPGMDVAETKAAIKATGLVVDGTVCAGHWGIRHTSPDAATRAKALENLKIALRDTKAVGGDTVLLVVGKGEDGPEQEIWERSVENISKAVPLAEELNMKIAIENVWNQFLYDHDGDSNQSADKFVKYVDEFNSPAVGMQFDIGNHWKYGNTGDWIRTLGKRIVKLDSKGFSRANNRFTKIGEGDIDWKDVRAALTEIGFEGWCAAEVGGGGKERLAEVLANMKRTLG</sequence>
<dbReference type="RefSeq" id="WP_145284326.1">
    <property type="nucleotide sequence ID" value="NZ_CP036318.1"/>
</dbReference>
<dbReference type="InterPro" id="IPR013022">
    <property type="entry name" value="Xyl_isomerase-like_TIM-brl"/>
</dbReference>
<gene>
    <name evidence="4" type="ORF">Mal33_21690</name>
</gene>
<feature type="signal peptide" evidence="2">
    <location>
        <begin position="1"/>
        <end position="31"/>
    </location>
</feature>
<evidence type="ECO:0000256" key="2">
    <source>
        <dbReference type="SAM" id="SignalP"/>
    </source>
</evidence>
<evidence type="ECO:0000259" key="3">
    <source>
        <dbReference type="Pfam" id="PF01261"/>
    </source>
</evidence>
<dbReference type="InterPro" id="IPR050417">
    <property type="entry name" value="Sugar_Epim/Isomerase"/>
</dbReference>
<evidence type="ECO:0000313" key="4">
    <source>
        <dbReference type="EMBL" id="QDV56188.1"/>
    </source>
</evidence>
<proteinExistence type="predicted"/>
<dbReference type="PANTHER" id="PTHR43489:SF7">
    <property type="entry name" value="3-DEHYDRO-D-GULOSIDE 4-EPIMERASE-RELATED"/>
    <property type="match status" value="1"/>
</dbReference>
<feature type="domain" description="Xylose isomerase-like TIM barrel" evidence="3">
    <location>
        <begin position="58"/>
        <end position="289"/>
    </location>
</feature>
<dbReference type="Pfam" id="PF01261">
    <property type="entry name" value="AP_endonuc_2"/>
    <property type="match status" value="1"/>
</dbReference>
<accession>A0A518ISX6</accession>
<keyword evidence="5" id="KW-1185">Reference proteome</keyword>
<name>A0A518ISX6_9BACT</name>
<dbReference type="InterPro" id="IPR006311">
    <property type="entry name" value="TAT_signal"/>
</dbReference>
<dbReference type="InterPro" id="IPR036237">
    <property type="entry name" value="Xyl_isomerase-like_sf"/>
</dbReference>
<dbReference type="Proteomes" id="UP000316770">
    <property type="component" value="Chromosome"/>
</dbReference>
<organism evidence="4 5">
    <name type="scientific">Rosistilla oblonga</name>
    <dbReference type="NCBI Taxonomy" id="2527990"/>
    <lineage>
        <taxon>Bacteria</taxon>
        <taxon>Pseudomonadati</taxon>
        <taxon>Planctomycetota</taxon>
        <taxon>Planctomycetia</taxon>
        <taxon>Pirellulales</taxon>
        <taxon>Pirellulaceae</taxon>
        <taxon>Rosistilla</taxon>
    </lineage>
</organism>
<dbReference type="GO" id="GO:0016853">
    <property type="term" value="F:isomerase activity"/>
    <property type="evidence" value="ECO:0007669"/>
    <property type="project" value="UniProtKB-KW"/>
</dbReference>
<protein>
    <submittedName>
        <fullName evidence="4">Fructoselysine 3-epimerase</fullName>
    </submittedName>
</protein>
<dbReference type="AlphaFoldDB" id="A0A518ISX6"/>
<dbReference type="PANTHER" id="PTHR43489">
    <property type="entry name" value="ISOMERASE"/>
    <property type="match status" value="1"/>
</dbReference>
<feature type="chain" id="PRO_5021856096" evidence="2">
    <location>
        <begin position="32"/>
        <end position="299"/>
    </location>
</feature>
<dbReference type="PROSITE" id="PS51318">
    <property type="entry name" value="TAT"/>
    <property type="match status" value="1"/>
</dbReference>
<dbReference type="Gene3D" id="3.20.20.150">
    <property type="entry name" value="Divalent-metal-dependent TIM barrel enzymes"/>
    <property type="match status" value="1"/>
</dbReference>
<reference evidence="4 5" key="1">
    <citation type="submission" date="2019-02" db="EMBL/GenBank/DDBJ databases">
        <title>Deep-cultivation of Planctomycetes and their phenomic and genomic characterization uncovers novel biology.</title>
        <authorList>
            <person name="Wiegand S."/>
            <person name="Jogler M."/>
            <person name="Boedeker C."/>
            <person name="Pinto D."/>
            <person name="Vollmers J."/>
            <person name="Rivas-Marin E."/>
            <person name="Kohn T."/>
            <person name="Peeters S.H."/>
            <person name="Heuer A."/>
            <person name="Rast P."/>
            <person name="Oberbeckmann S."/>
            <person name="Bunk B."/>
            <person name="Jeske O."/>
            <person name="Meyerdierks A."/>
            <person name="Storesund J.E."/>
            <person name="Kallscheuer N."/>
            <person name="Luecker S."/>
            <person name="Lage O.M."/>
            <person name="Pohl T."/>
            <person name="Merkel B.J."/>
            <person name="Hornburger P."/>
            <person name="Mueller R.-W."/>
            <person name="Bruemmer F."/>
            <person name="Labrenz M."/>
            <person name="Spormann A.M."/>
            <person name="Op den Camp H."/>
            <person name="Overmann J."/>
            <person name="Amann R."/>
            <person name="Jetten M.S.M."/>
            <person name="Mascher T."/>
            <person name="Medema M.H."/>
            <person name="Devos D.P."/>
            <person name="Kaster A.-K."/>
            <person name="Ovreas L."/>
            <person name="Rohde M."/>
            <person name="Galperin M.Y."/>
            <person name="Jogler C."/>
        </authorList>
    </citation>
    <scope>NUCLEOTIDE SEQUENCE [LARGE SCALE GENOMIC DNA]</scope>
    <source>
        <strain evidence="4 5">Mal33</strain>
    </source>
</reference>
<evidence type="ECO:0000313" key="5">
    <source>
        <dbReference type="Proteomes" id="UP000316770"/>
    </source>
</evidence>
<dbReference type="SUPFAM" id="SSF51658">
    <property type="entry name" value="Xylose isomerase-like"/>
    <property type="match status" value="1"/>
</dbReference>